<keyword evidence="1" id="KW-0472">Membrane</keyword>
<comment type="caution">
    <text evidence="2">The sequence shown here is derived from an EMBL/GenBank/DDBJ whole genome shotgun (WGS) entry which is preliminary data.</text>
</comment>
<evidence type="ECO:0000313" key="2">
    <source>
        <dbReference type="EMBL" id="GGL69546.1"/>
    </source>
</evidence>
<proteinExistence type="predicted"/>
<evidence type="ECO:0000313" key="3">
    <source>
        <dbReference type="Proteomes" id="UP000613840"/>
    </source>
</evidence>
<reference evidence="2" key="1">
    <citation type="journal article" date="2014" name="Int. J. Syst. Evol. Microbiol.">
        <title>Complete genome sequence of Corynebacterium casei LMG S-19264T (=DSM 44701T), isolated from a smear-ripened cheese.</title>
        <authorList>
            <consortium name="US DOE Joint Genome Institute (JGI-PGF)"/>
            <person name="Walter F."/>
            <person name="Albersmeier A."/>
            <person name="Kalinowski J."/>
            <person name="Ruckert C."/>
        </authorList>
    </citation>
    <scope>NUCLEOTIDE SEQUENCE</scope>
    <source>
        <strain evidence="2">CGMCC 4.7306</strain>
    </source>
</reference>
<keyword evidence="1" id="KW-0812">Transmembrane</keyword>
<feature type="transmembrane region" description="Helical" evidence="1">
    <location>
        <begin position="6"/>
        <end position="27"/>
    </location>
</feature>
<evidence type="ECO:0008006" key="4">
    <source>
        <dbReference type="Google" id="ProtNLM"/>
    </source>
</evidence>
<dbReference type="AlphaFoldDB" id="A0A917SB78"/>
<organism evidence="2 3">
    <name type="scientific">Microlunatus endophyticus</name>
    <dbReference type="NCBI Taxonomy" id="1716077"/>
    <lineage>
        <taxon>Bacteria</taxon>
        <taxon>Bacillati</taxon>
        <taxon>Actinomycetota</taxon>
        <taxon>Actinomycetes</taxon>
        <taxon>Propionibacteriales</taxon>
        <taxon>Propionibacteriaceae</taxon>
        <taxon>Microlunatus</taxon>
    </lineage>
</organism>
<sequence>MDDQTLVIVVGAVFFGIVIIAIVSWFAQQRKNEEREQEFTRLATQYGLHFIAEDNSYSGRYDDGQKPFRTLGGKARNILQGSYRGRAVCVFEYRYTTTSSNGQTTSSTTHHFPIWVVGLPAAAPLFTVGAEGMFGGKVASALGFERLDIGDKAFDDAFKVKCDDEQFGRRVLHPAVIDLLRRTGPWDWRFSGPNMISYSQGVFEAAAAMPQLDLMCDLLDLVPADAWTRTGR</sequence>
<accession>A0A917SB78</accession>
<dbReference type="EMBL" id="BMMZ01000007">
    <property type="protein sequence ID" value="GGL69546.1"/>
    <property type="molecule type" value="Genomic_DNA"/>
</dbReference>
<evidence type="ECO:0000256" key="1">
    <source>
        <dbReference type="SAM" id="Phobius"/>
    </source>
</evidence>
<dbReference type="RefSeq" id="WP_188896205.1">
    <property type="nucleotide sequence ID" value="NZ_BMMZ01000007.1"/>
</dbReference>
<keyword evidence="3" id="KW-1185">Reference proteome</keyword>
<keyword evidence="1" id="KW-1133">Transmembrane helix</keyword>
<gene>
    <name evidence="2" type="ORF">GCM10011575_30210</name>
</gene>
<protein>
    <recommendedName>
        <fullName evidence="4">DUF3137 domain-containing protein</fullName>
    </recommendedName>
</protein>
<reference evidence="2" key="2">
    <citation type="submission" date="2020-09" db="EMBL/GenBank/DDBJ databases">
        <authorList>
            <person name="Sun Q."/>
            <person name="Zhou Y."/>
        </authorList>
    </citation>
    <scope>NUCLEOTIDE SEQUENCE</scope>
    <source>
        <strain evidence="2">CGMCC 4.7306</strain>
    </source>
</reference>
<name>A0A917SB78_9ACTN</name>
<dbReference type="Proteomes" id="UP000613840">
    <property type="component" value="Unassembled WGS sequence"/>
</dbReference>